<dbReference type="EMBL" id="SNYM01000005">
    <property type="protein sequence ID" value="TDQ49030.1"/>
    <property type="molecule type" value="Genomic_DNA"/>
</dbReference>
<evidence type="ECO:0000313" key="2">
    <source>
        <dbReference type="EMBL" id="TDQ49030.1"/>
    </source>
</evidence>
<dbReference type="AlphaFoldDB" id="A0A4R6UPA7"/>
<proteinExistence type="predicted"/>
<protein>
    <submittedName>
        <fullName evidence="2">Uncharacterized protein DUF2384</fullName>
    </submittedName>
</protein>
<reference evidence="2 3" key="1">
    <citation type="submission" date="2019-03" db="EMBL/GenBank/DDBJ databases">
        <title>Genomic Encyclopedia of Type Strains, Phase IV (KMG-IV): sequencing the most valuable type-strain genomes for metagenomic binning, comparative biology and taxonomic classification.</title>
        <authorList>
            <person name="Goeker M."/>
        </authorList>
    </citation>
    <scope>NUCLEOTIDE SEQUENCE [LARGE SCALE GENOMIC DNA]</scope>
    <source>
        <strain evidence="2 3">DSM 103792</strain>
    </source>
</reference>
<accession>A0A4R6UPA7</accession>
<name>A0A4R6UPA7_9GAMM</name>
<organism evidence="2 3">
    <name type="scientific">Permianibacter aggregans</name>
    <dbReference type="NCBI Taxonomy" id="1510150"/>
    <lineage>
        <taxon>Bacteria</taxon>
        <taxon>Pseudomonadati</taxon>
        <taxon>Pseudomonadota</taxon>
        <taxon>Gammaproteobacteria</taxon>
        <taxon>Pseudomonadales</taxon>
        <taxon>Pseudomonadaceae</taxon>
        <taxon>Permianibacter</taxon>
    </lineage>
</organism>
<comment type="caution">
    <text evidence="2">The sequence shown here is derived from an EMBL/GenBank/DDBJ whole genome shotgun (WGS) entry which is preliminary data.</text>
</comment>
<feature type="domain" description="Antitoxin Xre/MbcA/ParS-like toxin-binding" evidence="1">
    <location>
        <begin position="22"/>
        <end position="56"/>
    </location>
</feature>
<gene>
    <name evidence="2" type="ORF">EV696_1054</name>
</gene>
<dbReference type="Proteomes" id="UP000295375">
    <property type="component" value="Unassembled WGS sequence"/>
</dbReference>
<keyword evidence="3" id="KW-1185">Reference proteome</keyword>
<sequence>MTRGKKMDQQVNEKQLETLGHSVFGSADKYQQWLDTENMLIEARKPKELLFTEEGRSKIFGLLIALKESFPV</sequence>
<evidence type="ECO:0000259" key="1">
    <source>
        <dbReference type="Pfam" id="PF09722"/>
    </source>
</evidence>
<dbReference type="InterPro" id="IPR024467">
    <property type="entry name" value="Xre/MbcA/ParS-like_toxin-bd"/>
</dbReference>
<dbReference type="Pfam" id="PF09722">
    <property type="entry name" value="Xre_MbcA_ParS_C"/>
    <property type="match status" value="1"/>
</dbReference>
<evidence type="ECO:0000313" key="3">
    <source>
        <dbReference type="Proteomes" id="UP000295375"/>
    </source>
</evidence>